<keyword evidence="4" id="KW-0378">Hydrolase</keyword>
<dbReference type="SUPFAM" id="SSF56024">
    <property type="entry name" value="Phospholipase D/nuclease"/>
    <property type="match status" value="1"/>
</dbReference>
<keyword evidence="10" id="KW-1185">Reference proteome</keyword>
<feature type="domain" description="PLD phosphodiesterase" evidence="8">
    <location>
        <begin position="159"/>
        <end position="186"/>
    </location>
</feature>
<dbReference type="PROSITE" id="PS50035">
    <property type="entry name" value="PLD"/>
    <property type="match status" value="1"/>
</dbReference>
<evidence type="ECO:0000256" key="5">
    <source>
        <dbReference type="ARBA" id="ARBA00022963"/>
    </source>
</evidence>
<evidence type="ECO:0000256" key="7">
    <source>
        <dbReference type="SAM" id="SignalP"/>
    </source>
</evidence>
<dbReference type="RefSeq" id="WP_371437680.1">
    <property type="nucleotide sequence ID" value="NZ_JBHSRS010000071.1"/>
</dbReference>
<dbReference type="EMBL" id="JBHSRS010000071">
    <property type="protein sequence ID" value="MFC6282195.1"/>
    <property type="molecule type" value="Genomic_DNA"/>
</dbReference>
<keyword evidence="5" id="KW-0442">Lipid degradation</keyword>
<dbReference type="PANTHER" id="PTHR43856">
    <property type="entry name" value="CARDIOLIPIN HYDROLASE"/>
    <property type="match status" value="1"/>
</dbReference>
<dbReference type="Gene3D" id="3.30.870.10">
    <property type="entry name" value="Endonuclease Chain A"/>
    <property type="match status" value="1"/>
</dbReference>
<dbReference type="Pfam" id="PF13091">
    <property type="entry name" value="PLDc_2"/>
    <property type="match status" value="1"/>
</dbReference>
<feature type="chain" id="PRO_5047186397" description="phospholipase D" evidence="7">
    <location>
        <begin position="26"/>
        <end position="225"/>
    </location>
</feature>
<evidence type="ECO:0000256" key="4">
    <source>
        <dbReference type="ARBA" id="ARBA00022801"/>
    </source>
</evidence>
<comment type="catalytic activity">
    <reaction evidence="1">
        <text>a 1,2-diacyl-sn-glycero-3-phosphocholine + H2O = a 1,2-diacyl-sn-glycero-3-phosphate + choline + H(+)</text>
        <dbReference type="Rhea" id="RHEA:14445"/>
        <dbReference type="ChEBI" id="CHEBI:15354"/>
        <dbReference type="ChEBI" id="CHEBI:15377"/>
        <dbReference type="ChEBI" id="CHEBI:15378"/>
        <dbReference type="ChEBI" id="CHEBI:57643"/>
        <dbReference type="ChEBI" id="CHEBI:58608"/>
        <dbReference type="EC" id="3.1.4.4"/>
    </reaction>
</comment>
<dbReference type="InterPro" id="IPR025202">
    <property type="entry name" value="PLD-like_dom"/>
</dbReference>
<evidence type="ECO:0000313" key="10">
    <source>
        <dbReference type="Proteomes" id="UP001596270"/>
    </source>
</evidence>
<accession>A0ABW1TYD5</accession>
<name>A0ABW1TYD5_9BURK</name>
<evidence type="ECO:0000256" key="1">
    <source>
        <dbReference type="ARBA" id="ARBA00000798"/>
    </source>
</evidence>
<dbReference type="InterPro" id="IPR001736">
    <property type="entry name" value="PLipase_D/transphosphatidylase"/>
</dbReference>
<evidence type="ECO:0000259" key="8">
    <source>
        <dbReference type="PROSITE" id="PS50035"/>
    </source>
</evidence>
<sequence length="225" mass="24295">MTRAASFFKAALASALMLAFSHSFAFDLTSMVMKTAAHSIHYKTAEEFTKKALSSSSSSTASSRIAAAGTIEVAFSPNEGAEALVVKTINSAQREIRVLSYSFTSAPVTQALLHAKKRGVDVKLVADHKNNVSEDRSGKARAALSALVTAGVDVRTISVYAIHHDKVIVVDGTTTELGSFNFSASAASRNSENVLVNWNNPALAKVYLDHFQRNYRQASPYETRY</sequence>
<evidence type="ECO:0000256" key="6">
    <source>
        <dbReference type="ARBA" id="ARBA00023098"/>
    </source>
</evidence>
<feature type="signal peptide" evidence="7">
    <location>
        <begin position="1"/>
        <end position="25"/>
    </location>
</feature>
<dbReference type="SMART" id="SM00155">
    <property type="entry name" value="PLDc"/>
    <property type="match status" value="1"/>
</dbReference>
<dbReference type="EC" id="3.1.4.4" evidence="3"/>
<comment type="similarity">
    <text evidence="2">Belongs to the phospholipase D family.</text>
</comment>
<proteinExistence type="inferred from homology"/>
<evidence type="ECO:0000256" key="2">
    <source>
        <dbReference type="ARBA" id="ARBA00008664"/>
    </source>
</evidence>
<dbReference type="PANTHER" id="PTHR43856:SF1">
    <property type="entry name" value="MITOCHONDRIAL CARDIOLIPIN HYDROLASE"/>
    <property type="match status" value="1"/>
</dbReference>
<evidence type="ECO:0000256" key="3">
    <source>
        <dbReference type="ARBA" id="ARBA00012027"/>
    </source>
</evidence>
<dbReference type="CDD" id="cd09170">
    <property type="entry name" value="PLDc_Nuc"/>
    <property type="match status" value="1"/>
</dbReference>
<comment type="caution">
    <text evidence="9">The sequence shown here is derived from an EMBL/GenBank/DDBJ whole genome shotgun (WGS) entry which is preliminary data.</text>
</comment>
<gene>
    <name evidence="9" type="ORF">ACFQND_13260</name>
</gene>
<evidence type="ECO:0000313" key="9">
    <source>
        <dbReference type="EMBL" id="MFC6282195.1"/>
    </source>
</evidence>
<keyword evidence="7" id="KW-0732">Signal</keyword>
<protein>
    <recommendedName>
        <fullName evidence="3">phospholipase D</fullName>
        <ecNumber evidence="3">3.1.4.4</ecNumber>
    </recommendedName>
</protein>
<dbReference type="Proteomes" id="UP001596270">
    <property type="component" value="Unassembled WGS sequence"/>
</dbReference>
<reference evidence="10" key="1">
    <citation type="journal article" date="2019" name="Int. J. Syst. Evol. Microbiol.">
        <title>The Global Catalogue of Microorganisms (GCM) 10K type strain sequencing project: providing services to taxonomists for standard genome sequencing and annotation.</title>
        <authorList>
            <consortium name="The Broad Institute Genomics Platform"/>
            <consortium name="The Broad Institute Genome Sequencing Center for Infectious Disease"/>
            <person name="Wu L."/>
            <person name="Ma J."/>
        </authorList>
    </citation>
    <scope>NUCLEOTIDE SEQUENCE [LARGE SCALE GENOMIC DNA]</scope>
    <source>
        <strain evidence="10">CCUG 39402</strain>
    </source>
</reference>
<dbReference type="InterPro" id="IPR051406">
    <property type="entry name" value="PLD_domain"/>
</dbReference>
<keyword evidence="6" id="KW-0443">Lipid metabolism</keyword>
<organism evidence="9 10">
    <name type="scientific">Polaromonas aquatica</name>
    <dbReference type="NCBI Taxonomy" id="332657"/>
    <lineage>
        <taxon>Bacteria</taxon>
        <taxon>Pseudomonadati</taxon>
        <taxon>Pseudomonadota</taxon>
        <taxon>Betaproteobacteria</taxon>
        <taxon>Burkholderiales</taxon>
        <taxon>Comamonadaceae</taxon>
        <taxon>Polaromonas</taxon>
    </lineage>
</organism>